<proteinExistence type="predicted"/>
<reference evidence="1 2" key="1">
    <citation type="submission" date="2023-12" db="EMBL/GenBank/DDBJ databases">
        <title>A high-quality genome assembly for Dillenia turbinata (Dilleniales).</title>
        <authorList>
            <person name="Chanderbali A."/>
        </authorList>
    </citation>
    <scope>NUCLEOTIDE SEQUENCE [LARGE SCALE GENOMIC DNA]</scope>
    <source>
        <strain evidence="1">LSX21</strain>
        <tissue evidence="1">Leaf</tissue>
    </source>
</reference>
<dbReference type="Proteomes" id="UP001370490">
    <property type="component" value="Unassembled WGS sequence"/>
</dbReference>
<protein>
    <submittedName>
        <fullName evidence="1">Membrane transport protein</fullName>
    </submittedName>
</protein>
<evidence type="ECO:0000313" key="2">
    <source>
        <dbReference type="Proteomes" id="UP001370490"/>
    </source>
</evidence>
<keyword evidence="2" id="KW-1185">Reference proteome</keyword>
<name>A0AAN8UNA3_9MAGN</name>
<dbReference type="EMBL" id="JBAMMX010000026">
    <property type="protein sequence ID" value="KAK6914381.1"/>
    <property type="molecule type" value="Genomic_DNA"/>
</dbReference>
<dbReference type="AlphaFoldDB" id="A0AAN8UNA3"/>
<comment type="caution">
    <text evidence="1">The sequence shown here is derived from an EMBL/GenBank/DDBJ whole genome shotgun (WGS) entry which is preliminary data.</text>
</comment>
<sequence length="82" mass="9433">MFLECFVHKKFAQLDRAFPWHHRQAALPERIVPFVFAKEYNVHPDVLSTGLLPNAHLNVENWFWCKNDDLATAANSISSAPL</sequence>
<gene>
    <name evidence="1" type="ORF">RJ641_021702</name>
</gene>
<evidence type="ECO:0000313" key="1">
    <source>
        <dbReference type="EMBL" id="KAK6914381.1"/>
    </source>
</evidence>
<organism evidence="1 2">
    <name type="scientific">Dillenia turbinata</name>
    <dbReference type="NCBI Taxonomy" id="194707"/>
    <lineage>
        <taxon>Eukaryota</taxon>
        <taxon>Viridiplantae</taxon>
        <taxon>Streptophyta</taxon>
        <taxon>Embryophyta</taxon>
        <taxon>Tracheophyta</taxon>
        <taxon>Spermatophyta</taxon>
        <taxon>Magnoliopsida</taxon>
        <taxon>eudicotyledons</taxon>
        <taxon>Gunneridae</taxon>
        <taxon>Pentapetalae</taxon>
        <taxon>Dilleniales</taxon>
        <taxon>Dilleniaceae</taxon>
        <taxon>Dillenia</taxon>
    </lineage>
</organism>
<accession>A0AAN8UNA3</accession>